<keyword evidence="2" id="KW-1185">Reference proteome</keyword>
<dbReference type="Proteomes" id="UP000318081">
    <property type="component" value="Chromosome"/>
</dbReference>
<accession>A0ABX5XYL4</accession>
<gene>
    <name evidence="1" type="ORF">TBK1r_48020</name>
</gene>
<dbReference type="RefSeq" id="WP_145215976.1">
    <property type="nucleotide sequence ID" value="NZ_CP036432.1"/>
</dbReference>
<dbReference type="EMBL" id="CP036432">
    <property type="protein sequence ID" value="QDV85786.1"/>
    <property type="molecule type" value="Genomic_DNA"/>
</dbReference>
<name>A0ABX5XYL4_9BACT</name>
<evidence type="ECO:0008006" key="3">
    <source>
        <dbReference type="Google" id="ProtNLM"/>
    </source>
</evidence>
<sequence>MDRSQLTDCTVCQQSLKVGRHCVCGLSLNLRVRTVRNCADFRARVARRKGFHDKAKLAMKKAYGFKPFKTIAIALDYQLRYYQLRNLPDPDFTHRFRE</sequence>
<evidence type="ECO:0000313" key="2">
    <source>
        <dbReference type="Proteomes" id="UP000318081"/>
    </source>
</evidence>
<reference evidence="1 2" key="1">
    <citation type="submission" date="2019-02" db="EMBL/GenBank/DDBJ databases">
        <title>Deep-cultivation of Planctomycetes and their phenomic and genomic characterization uncovers novel biology.</title>
        <authorList>
            <person name="Wiegand S."/>
            <person name="Jogler M."/>
            <person name="Boedeker C."/>
            <person name="Pinto D."/>
            <person name="Vollmers J."/>
            <person name="Rivas-Marin E."/>
            <person name="Kohn T."/>
            <person name="Peeters S.H."/>
            <person name="Heuer A."/>
            <person name="Rast P."/>
            <person name="Oberbeckmann S."/>
            <person name="Bunk B."/>
            <person name="Jeske O."/>
            <person name="Meyerdierks A."/>
            <person name="Storesund J.E."/>
            <person name="Kallscheuer N."/>
            <person name="Luecker S."/>
            <person name="Lage O.M."/>
            <person name="Pohl T."/>
            <person name="Merkel B.J."/>
            <person name="Hornburger P."/>
            <person name="Mueller R.-W."/>
            <person name="Bruemmer F."/>
            <person name="Labrenz M."/>
            <person name="Spormann A.M."/>
            <person name="Op den Camp H."/>
            <person name="Overmann J."/>
            <person name="Amann R."/>
            <person name="Jetten M.S.M."/>
            <person name="Mascher T."/>
            <person name="Medema M.H."/>
            <person name="Devos D.P."/>
            <person name="Kaster A.-K."/>
            <person name="Ovreas L."/>
            <person name="Rohde M."/>
            <person name="Galperin M.Y."/>
            <person name="Jogler C."/>
        </authorList>
    </citation>
    <scope>NUCLEOTIDE SEQUENCE [LARGE SCALE GENOMIC DNA]</scope>
    <source>
        <strain evidence="1 2">TBK1r</strain>
    </source>
</reference>
<evidence type="ECO:0000313" key="1">
    <source>
        <dbReference type="EMBL" id="QDV85786.1"/>
    </source>
</evidence>
<proteinExistence type="predicted"/>
<protein>
    <recommendedName>
        <fullName evidence="3">Transposase</fullName>
    </recommendedName>
</protein>
<organism evidence="1 2">
    <name type="scientific">Stieleria magnilauensis</name>
    <dbReference type="NCBI Taxonomy" id="2527963"/>
    <lineage>
        <taxon>Bacteria</taxon>
        <taxon>Pseudomonadati</taxon>
        <taxon>Planctomycetota</taxon>
        <taxon>Planctomycetia</taxon>
        <taxon>Pirellulales</taxon>
        <taxon>Pirellulaceae</taxon>
        <taxon>Stieleria</taxon>
    </lineage>
</organism>